<evidence type="ECO:0000313" key="1">
    <source>
        <dbReference type="EMBL" id="KAL0919720.1"/>
    </source>
</evidence>
<comment type="caution">
    <text evidence="1">The sequence shown here is derived from an EMBL/GenBank/DDBJ whole genome shotgun (WGS) entry which is preliminary data.</text>
</comment>
<organism evidence="1 2">
    <name type="scientific">Dendrobium thyrsiflorum</name>
    <name type="common">Pinecone-like raceme dendrobium</name>
    <name type="synonym">Orchid</name>
    <dbReference type="NCBI Taxonomy" id="117978"/>
    <lineage>
        <taxon>Eukaryota</taxon>
        <taxon>Viridiplantae</taxon>
        <taxon>Streptophyta</taxon>
        <taxon>Embryophyta</taxon>
        <taxon>Tracheophyta</taxon>
        <taxon>Spermatophyta</taxon>
        <taxon>Magnoliopsida</taxon>
        <taxon>Liliopsida</taxon>
        <taxon>Asparagales</taxon>
        <taxon>Orchidaceae</taxon>
        <taxon>Epidendroideae</taxon>
        <taxon>Malaxideae</taxon>
        <taxon>Dendrobiinae</taxon>
        <taxon>Dendrobium</taxon>
    </lineage>
</organism>
<name>A0ABD0V3R9_DENTH</name>
<dbReference type="AlphaFoldDB" id="A0ABD0V3R9"/>
<evidence type="ECO:0000313" key="2">
    <source>
        <dbReference type="Proteomes" id="UP001552299"/>
    </source>
</evidence>
<gene>
    <name evidence="1" type="ORF">M5K25_011835</name>
</gene>
<reference evidence="1 2" key="1">
    <citation type="journal article" date="2024" name="Plant Biotechnol. J.">
        <title>Dendrobium thyrsiflorum genome and its molecular insights into genes involved in important horticultural traits.</title>
        <authorList>
            <person name="Chen B."/>
            <person name="Wang J.Y."/>
            <person name="Zheng P.J."/>
            <person name="Li K.L."/>
            <person name="Liang Y.M."/>
            <person name="Chen X.F."/>
            <person name="Zhang C."/>
            <person name="Zhao X."/>
            <person name="He X."/>
            <person name="Zhang G.Q."/>
            <person name="Liu Z.J."/>
            <person name="Xu Q."/>
        </authorList>
    </citation>
    <scope>NUCLEOTIDE SEQUENCE [LARGE SCALE GENOMIC DNA]</scope>
    <source>
        <strain evidence="1">GZMU011</strain>
    </source>
</reference>
<sequence>MGEKLSGKSLNTGSDDQGLVLLRRLQFTPVGRKTVRQEFKYQRRDQSSVLVCRLQFTPVGRKTVQQEFKYQWRRSKLGTLMQAPVHSWWGKNCRNAKAAFAQQTTEFLTARER</sequence>
<proteinExistence type="predicted"/>
<keyword evidence="2" id="KW-1185">Reference proteome</keyword>
<dbReference type="Proteomes" id="UP001552299">
    <property type="component" value="Unassembled WGS sequence"/>
</dbReference>
<accession>A0ABD0V3R9</accession>
<protein>
    <submittedName>
        <fullName evidence="1">Uncharacterized protein</fullName>
    </submittedName>
</protein>
<dbReference type="EMBL" id="JANQDX010000009">
    <property type="protein sequence ID" value="KAL0919720.1"/>
    <property type="molecule type" value="Genomic_DNA"/>
</dbReference>